<evidence type="ECO:0000313" key="13">
    <source>
        <dbReference type="RefSeq" id="XP_019086285.1"/>
    </source>
</evidence>
<evidence type="ECO:0000256" key="4">
    <source>
        <dbReference type="ARBA" id="ARBA00022729"/>
    </source>
</evidence>
<evidence type="ECO:0000256" key="5">
    <source>
        <dbReference type="ARBA" id="ARBA00022737"/>
    </source>
</evidence>
<evidence type="ECO:0000313" key="12">
    <source>
        <dbReference type="Proteomes" id="UP000694864"/>
    </source>
</evidence>
<comment type="subcellular location">
    <subcellularLocation>
        <location evidence="1">Membrane</location>
        <topology evidence="1">Single-pass type I membrane protein</topology>
    </subcellularLocation>
</comment>
<keyword evidence="5" id="KW-0677">Repeat</keyword>
<feature type="chain" id="PRO_5045200284" evidence="10">
    <location>
        <begin position="20"/>
        <end position="193"/>
    </location>
</feature>
<evidence type="ECO:0000256" key="7">
    <source>
        <dbReference type="ARBA" id="ARBA00023136"/>
    </source>
</evidence>
<dbReference type="Pfam" id="PF08263">
    <property type="entry name" value="LRRNT_2"/>
    <property type="match status" value="1"/>
</dbReference>
<evidence type="ECO:0000256" key="3">
    <source>
        <dbReference type="ARBA" id="ARBA00022692"/>
    </source>
</evidence>
<keyword evidence="6" id="KW-1133">Transmembrane helix</keyword>
<sequence length="193" mass="21575">MIWSLCLIFCLSNSMLVIASPAKHHLCLPDQRDALWEFKNEFFVQEFDPSIFGTRTEKWRNNTDCCTWDGISCDPKTGKVVGLYLMLSGLNGPLGFNSSLFRLQHLQFLDLTSNNLSGILPVSIGNLKYLMELRLGGCHLFGKIPSSLGNLTYLTNLDLAVSDFTGELPDSIGRLNKLTRVASSISHTQWEIS</sequence>
<dbReference type="PANTHER" id="PTHR48061:SF12">
    <property type="entry name" value="DISEASE RESISTANCE LIKE PROTEIN"/>
    <property type="match status" value="1"/>
</dbReference>
<evidence type="ECO:0000256" key="8">
    <source>
        <dbReference type="ARBA" id="ARBA00023170"/>
    </source>
</evidence>
<dbReference type="Pfam" id="PF00560">
    <property type="entry name" value="LRR_1"/>
    <property type="match status" value="2"/>
</dbReference>
<dbReference type="SUPFAM" id="SSF52058">
    <property type="entry name" value="L domain-like"/>
    <property type="match status" value="1"/>
</dbReference>
<reference evidence="13" key="2">
    <citation type="submission" date="2025-08" db="UniProtKB">
        <authorList>
            <consortium name="RefSeq"/>
        </authorList>
    </citation>
    <scope>IDENTIFICATION</scope>
    <source>
        <tissue evidence="13">Leaf</tissue>
    </source>
</reference>
<dbReference type="Proteomes" id="UP000694864">
    <property type="component" value="Chromosome 10"/>
</dbReference>
<dbReference type="InterPro" id="IPR032675">
    <property type="entry name" value="LRR_dom_sf"/>
</dbReference>
<dbReference type="InterPro" id="IPR013210">
    <property type="entry name" value="LRR_N_plant-typ"/>
</dbReference>
<accession>A0ABM1QHP7</accession>
<evidence type="ECO:0000259" key="11">
    <source>
        <dbReference type="Pfam" id="PF08263"/>
    </source>
</evidence>
<dbReference type="PANTHER" id="PTHR48061">
    <property type="entry name" value="LEUCINE-RICH REPEAT RECEPTOR PROTEIN KINASE EMS1-LIKE-RELATED"/>
    <property type="match status" value="1"/>
</dbReference>
<feature type="signal peptide" evidence="10">
    <location>
        <begin position="1"/>
        <end position="19"/>
    </location>
</feature>
<dbReference type="GeneID" id="109126856"/>
<proteinExistence type="predicted"/>
<dbReference type="Gene3D" id="3.80.10.10">
    <property type="entry name" value="Ribonuclease Inhibitor"/>
    <property type="match status" value="1"/>
</dbReference>
<keyword evidence="2" id="KW-0433">Leucine-rich repeat</keyword>
<evidence type="ECO:0000256" key="10">
    <source>
        <dbReference type="SAM" id="SignalP"/>
    </source>
</evidence>
<protein>
    <submittedName>
        <fullName evidence="13">Receptor-like protein 12</fullName>
    </submittedName>
</protein>
<dbReference type="InterPro" id="IPR046956">
    <property type="entry name" value="RLP23-like"/>
</dbReference>
<keyword evidence="4 10" id="KW-0732">Signal</keyword>
<keyword evidence="7" id="KW-0472">Membrane</keyword>
<gene>
    <name evidence="13" type="primary">LOC109126856</name>
</gene>
<keyword evidence="3" id="KW-0812">Transmembrane</keyword>
<reference evidence="12" key="1">
    <citation type="journal article" date="2014" name="Nat. Commun.">
        <title>The emerging biofuel crop Camelina sativa retains a highly undifferentiated hexaploid genome structure.</title>
        <authorList>
            <person name="Kagale S."/>
            <person name="Koh C."/>
            <person name="Nixon J."/>
            <person name="Bollina V."/>
            <person name="Clarke W.E."/>
            <person name="Tuteja R."/>
            <person name="Spillane C."/>
            <person name="Robinson S.J."/>
            <person name="Links M.G."/>
            <person name="Clarke C."/>
            <person name="Higgins E.E."/>
            <person name="Huebert T."/>
            <person name="Sharpe A.G."/>
            <person name="Parkin I.A."/>
        </authorList>
    </citation>
    <scope>NUCLEOTIDE SEQUENCE [LARGE SCALE GENOMIC DNA]</scope>
    <source>
        <strain evidence="12">cv. DH55</strain>
    </source>
</reference>
<evidence type="ECO:0000256" key="6">
    <source>
        <dbReference type="ARBA" id="ARBA00022989"/>
    </source>
</evidence>
<organism evidence="12 13">
    <name type="scientific">Camelina sativa</name>
    <name type="common">False flax</name>
    <name type="synonym">Myagrum sativum</name>
    <dbReference type="NCBI Taxonomy" id="90675"/>
    <lineage>
        <taxon>Eukaryota</taxon>
        <taxon>Viridiplantae</taxon>
        <taxon>Streptophyta</taxon>
        <taxon>Embryophyta</taxon>
        <taxon>Tracheophyta</taxon>
        <taxon>Spermatophyta</taxon>
        <taxon>Magnoliopsida</taxon>
        <taxon>eudicotyledons</taxon>
        <taxon>Gunneridae</taxon>
        <taxon>Pentapetalae</taxon>
        <taxon>rosids</taxon>
        <taxon>malvids</taxon>
        <taxon>Brassicales</taxon>
        <taxon>Brassicaceae</taxon>
        <taxon>Camelineae</taxon>
        <taxon>Camelina</taxon>
    </lineage>
</organism>
<keyword evidence="12" id="KW-1185">Reference proteome</keyword>
<evidence type="ECO:0000256" key="2">
    <source>
        <dbReference type="ARBA" id="ARBA00022614"/>
    </source>
</evidence>
<name>A0ABM1QHP7_CAMSA</name>
<dbReference type="RefSeq" id="XP_019086285.1">
    <property type="nucleotide sequence ID" value="XM_019230740.1"/>
</dbReference>
<keyword evidence="8" id="KW-0675">Receptor</keyword>
<evidence type="ECO:0000256" key="9">
    <source>
        <dbReference type="ARBA" id="ARBA00023180"/>
    </source>
</evidence>
<evidence type="ECO:0000256" key="1">
    <source>
        <dbReference type="ARBA" id="ARBA00004479"/>
    </source>
</evidence>
<feature type="domain" description="Leucine-rich repeat-containing N-terminal plant-type" evidence="11">
    <location>
        <begin position="29"/>
        <end position="74"/>
    </location>
</feature>
<dbReference type="InterPro" id="IPR001611">
    <property type="entry name" value="Leu-rich_rpt"/>
</dbReference>
<keyword evidence="9" id="KW-0325">Glycoprotein</keyword>